<accession>A0ABU5VUU4</accession>
<evidence type="ECO:0000256" key="1">
    <source>
        <dbReference type="ARBA" id="ARBA00010577"/>
    </source>
</evidence>
<name>A0ABU5VUU4_9BACT</name>
<dbReference type="InterPro" id="IPR005648">
    <property type="entry name" value="FlgD"/>
</dbReference>
<evidence type="ECO:0000259" key="7">
    <source>
        <dbReference type="Pfam" id="PF13861"/>
    </source>
</evidence>
<keyword evidence="9" id="KW-1185">Reference proteome</keyword>
<dbReference type="EMBL" id="JAYGJQ010000002">
    <property type="protein sequence ID" value="MEA9356812.1"/>
    <property type="molecule type" value="Genomic_DNA"/>
</dbReference>
<dbReference type="Proteomes" id="UP001302274">
    <property type="component" value="Unassembled WGS sequence"/>
</dbReference>
<feature type="domain" description="FlgD/Vpr Ig-like" evidence="6">
    <location>
        <begin position="135"/>
        <end position="207"/>
    </location>
</feature>
<dbReference type="Pfam" id="PF13860">
    <property type="entry name" value="FlgD_ig"/>
    <property type="match status" value="1"/>
</dbReference>
<dbReference type="Gene3D" id="2.60.40.4070">
    <property type="match status" value="1"/>
</dbReference>
<comment type="function">
    <text evidence="4 5">Required for flagellar hook formation. May act as a scaffolding protein.</text>
</comment>
<sequence length="284" mass="31598">MPEIGRPVDPNQNQYSDIKIQRAPVNNASNKARAIGETLNQIAGNKPEARFVDRRKKEELGQDGFMKLLAHQLKNQDPMKPMDQKDFSANLAQFSQLEQLTAMNKKMDNVNQNAIDDKRVQGASFLGRKVVTSGTTIDYKGDGKDIKVPFYLDQPAKTAVINILDNKNQLVARIEQEDLNRGMQDVTWNGIGFDGQIAAKESYHFEVIGFDANNQKFAGSTRSEGLVQGVHFEDGETILDLANGKKVFLKDVQSFAVAENLDQGKNIPALQKQAASAYNQVEKQ</sequence>
<comment type="caution">
    <text evidence="8">The sequence shown here is derived from an EMBL/GenBank/DDBJ whole genome shotgun (WGS) entry which is preliminary data.</text>
</comment>
<evidence type="ECO:0000256" key="4">
    <source>
        <dbReference type="ARBA" id="ARBA00024746"/>
    </source>
</evidence>
<keyword evidence="8" id="KW-0966">Cell projection</keyword>
<dbReference type="Pfam" id="PF13861">
    <property type="entry name" value="FLgD_tudor"/>
    <property type="match status" value="1"/>
</dbReference>
<reference evidence="8 9" key="1">
    <citation type="submission" date="2023-11" db="EMBL/GenBank/DDBJ databases">
        <title>A Novel Polar Bacteriovorax (B. antarcticus) Isolated from the Biocrust in Antarctica.</title>
        <authorList>
            <person name="Mun W."/>
            <person name="Choi S.Y."/>
            <person name="Mitchell R.J."/>
        </authorList>
    </citation>
    <scope>NUCLEOTIDE SEQUENCE [LARGE SCALE GENOMIC DNA]</scope>
    <source>
        <strain evidence="8 9">PP10</strain>
    </source>
</reference>
<dbReference type="Pfam" id="PF03963">
    <property type="entry name" value="FlgD"/>
    <property type="match status" value="1"/>
</dbReference>
<keyword evidence="3 5" id="KW-1005">Bacterial flagellum biogenesis</keyword>
<evidence type="ECO:0000256" key="5">
    <source>
        <dbReference type="RuleBase" id="RU362076"/>
    </source>
</evidence>
<organism evidence="8 9">
    <name type="scientific">Bacteriovorax antarcticus</name>
    <dbReference type="NCBI Taxonomy" id="3088717"/>
    <lineage>
        <taxon>Bacteria</taxon>
        <taxon>Pseudomonadati</taxon>
        <taxon>Bdellovibrionota</taxon>
        <taxon>Bacteriovoracia</taxon>
        <taxon>Bacteriovoracales</taxon>
        <taxon>Bacteriovoracaceae</taxon>
        <taxon>Bacteriovorax</taxon>
    </lineage>
</organism>
<evidence type="ECO:0000313" key="9">
    <source>
        <dbReference type="Proteomes" id="UP001302274"/>
    </source>
</evidence>
<evidence type="ECO:0000259" key="6">
    <source>
        <dbReference type="Pfam" id="PF13860"/>
    </source>
</evidence>
<protein>
    <recommendedName>
        <fullName evidence="2 5">Basal-body rod modification protein FlgD</fullName>
    </recommendedName>
</protein>
<dbReference type="InterPro" id="IPR025963">
    <property type="entry name" value="FLgD_Tudor"/>
</dbReference>
<dbReference type="Gene3D" id="2.30.30.910">
    <property type="match status" value="1"/>
</dbReference>
<evidence type="ECO:0000256" key="3">
    <source>
        <dbReference type="ARBA" id="ARBA00022795"/>
    </source>
</evidence>
<evidence type="ECO:0000313" key="8">
    <source>
        <dbReference type="EMBL" id="MEA9356812.1"/>
    </source>
</evidence>
<dbReference type="InterPro" id="IPR025965">
    <property type="entry name" value="FlgD/Vpr_Ig-like"/>
</dbReference>
<keyword evidence="8" id="KW-0969">Cilium</keyword>
<proteinExistence type="inferred from homology"/>
<comment type="similarity">
    <text evidence="1 5">Belongs to the FlgD family.</text>
</comment>
<gene>
    <name evidence="8" type="ORF">SHI21_11375</name>
</gene>
<evidence type="ECO:0000256" key="2">
    <source>
        <dbReference type="ARBA" id="ARBA00016013"/>
    </source>
</evidence>
<dbReference type="RefSeq" id="WP_323576708.1">
    <property type="nucleotide sequence ID" value="NZ_JAYGJQ010000002.1"/>
</dbReference>
<feature type="domain" description="FlgD Tudor-like" evidence="7">
    <location>
        <begin position="121"/>
        <end position="253"/>
    </location>
</feature>
<keyword evidence="8" id="KW-0282">Flagellum</keyword>